<sequence length="391" mass="44144">MTCASTGNNCLVPLPTALKQQWQEKFDHQYKLGKRISWAVFEQDWSRELSSAPPTSPSVRSAVYLPEIYSKARNSCEYRIADGLCLLLLKISYQDWITQYRLSEKSLSASGDGKNAEIIKSAIAHPPQPKTEQTDYIPRPTLENICYNTLTQPGSLLQIKGPQEKGKTALITQVLTQLETEGYLTVNLSLQLVEQQQFKNLDSFLKWFYFQVSQELGLTTNLKQDWLGDIFGSKSCCNNYFSQYILSQVNQPLILCIDDLDLIFPHPTIANEFLSLLRFWHEQARSFSLWKQLRLAVVYSTEVDVPLNIHPSLFNGGVSVELTELTLAEGQQLVNKKNLNLKDSEIHQSINLVGGHPYLINTTLLCGLKTHHKLYSRGLVKSGGNKAAISC</sequence>
<evidence type="ECO:0008006" key="3">
    <source>
        <dbReference type="Google" id="ProtNLM"/>
    </source>
</evidence>
<proteinExistence type="predicted"/>
<evidence type="ECO:0000313" key="1">
    <source>
        <dbReference type="EMBL" id="VXD10774.1"/>
    </source>
</evidence>
<comment type="caution">
    <text evidence="1">The sequence shown here is derived from an EMBL/GenBank/DDBJ whole genome shotgun (WGS) entry which is preliminary data.</text>
</comment>
<dbReference type="Proteomes" id="UP000182190">
    <property type="component" value="Unassembled WGS sequence"/>
</dbReference>
<dbReference type="Pfam" id="PF14516">
    <property type="entry name" value="AAA_35"/>
    <property type="match status" value="1"/>
</dbReference>
<dbReference type="OrthoDB" id="502668at2"/>
<dbReference type="SUPFAM" id="SSF52540">
    <property type="entry name" value="P-loop containing nucleoside triphosphate hydrolases"/>
    <property type="match status" value="1"/>
</dbReference>
<keyword evidence="2" id="KW-1185">Reference proteome</keyword>
<dbReference type="AlphaFoldDB" id="A0A7Z9DVP3"/>
<dbReference type="InterPro" id="IPR027417">
    <property type="entry name" value="P-loop_NTPase"/>
</dbReference>
<organism evidence="1 2">
    <name type="scientific">Planktothrix paucivesiculata PCC 9631</name>
    <dbReference type="NCBI Taxonomy" id="671071"/>
    <lineage>
        <taxon>Bacteria</taxon>
        <taxon>Bacillati</taxon>
        <taxon>Cyanobacteriota</taxon>
        <taxon>Cyanophyceae</taxon>
        <taxon>Oscillatoriophycideae</taxon>
        <taxon>Oscillatoriales</taxon>
        <taxon>Microcoleaceae</taxon>
        <taxon>Planktothrix</taxon>
    </lineage>
</organism>
<dbReference type="EMBL" id="CZCS02000004">
    <property type="protein sequence ID" value="VXD10774.1"/>
    <property type="molecule type" value="Genomic_DNA"/>
</dbReference>
<dbReference type="RefSeq" id="WP_083623088.1">
    <property type="nucleotide sequence ID" value="NZ_LR735024.1"/>
</dbReference>
<gene>
    <name evidence="1" type="ORF">PL9631_1010024</name>
</gene>
<accession>A0A7Z9DVP3</accession>
<dbReference type="Gene3D" id="3.40.50.300">
    <property type="entry name" value="P-loop containing nucleotide triphosphate hydrolases"/>
    <property type="match status" value="1"/>
</dbReference>
<name>A0A7Z9DVP3_9CYAN</name>
<reference evidence="1" key="1">
    <citation type="submission" date="2019-10" db="EMBL/GenBank/DDBJ databases">
        <authorList>
            <consortium name="Genoscope - CEA"/>
            <person name="William W."/>
        </authorList>
    </citation>
    <scope>NUCLEOTIDE SEQUENCE [LARGE SCALE GENOMIC DNA]</scope>
    <source>
        <strain evidence="1">BBR_PRJEB10994</strain>
    </source>
</reference>
<evidence type="ECO:0000313" key="2">
    <source>
        <dbReference type="Proteomes" id="UP000182190"/>
    </source>
</evidence>
<protein>
    <recommendedName>
        <fullName evidence="3">Serine/threonine protein kinase</fullName>
    </recommendedName>
</protein>